<proteinExistence type="predicted"/>
<gene>
    <name evidence="1" type="ORF">DEH80_13140</name>
</gene>
<dbReference type="AlphaFoldDB" id="A0A363UJ14"/>
<reference evidence="1 2" key="1">
    <citation type="submission" date="2018-05" db="EMBL/GenBank/DDBJ databases">
        <title>Abyssibacter profundi OUC007T gen. nov., sp. nov, a marine bacterium isolated from seawater of the Mariana Trench.</title>
        <authorList>
            <person name="Zhou S."/>
        </authorList>
    </citation>
    <scope>NUCLEOTIDE SEQUENCE [LARGE SCALE GENOMIC DNA]</scope>
    <source>
        <strain evidence="1 2">OUC007</strain>
    </source>
</reference>
<sequence length="62" mass="6840">MRAVEALCLVFLGGLPMASPDFSFMRLIQVPLVTELMVDQNTGNAPVTSFDDAICLRMLHRS</sequence>
<organism evidence="1 2">
    <name type="scientific">Abyssibacter profundi</name>
    <dbReference type="NCBI Taxonomy" id="2182787"/>
    <lineage>
        <taxon>Bacteria</taxon>
        <taxon>Pseudomonadati</taxon>
        <taxon>Pseudomonadota</taxon>
        <taxon>Gammaproteobacteria</taxon>
        <taxon>Chromatiales</taxon>
        <taxon>Oceanococcaceae</taxon>
        <taxon>Abyssibacter</taxon>
    </lineage>
</organism>
<protein>
    <submittedName>
        <fullName evidence="1">Uncharacterized protein</fullName>
    </submittedName>
</protein>
<comment type="caution">
    <text evidence="1">The sequence shown here is derived from an EMBL/GenBank/DDBJ whole genome shotgun (WGS) entry which is preliminary data.</text>
</comment>
<name>A0A363UJ14_9GAMM</name>
<accession>A0A363UJ14</accession>
<evidence type="ECO:0000313" key="2">
    <source>
        <dbReference type="Proteomes" id="UP000251800"/>
    </source>
</evidence>
<keyword evidence="2" id="KW-1185">Reference proteome</keyword>
<dbReference type="EMBL" id="QEQK01000011">
    <property type="protein sequence ID" value="PWN55416.1"/>
    <property type="molecule type" value="Genomic_DNA"/>
</dbReference>
<dbReference type="Proteomes" id="UP000251800">
    <property type="component" value="Unassembled WGS sequence"/>
</dbReference>
<evidence type="ECO:0000313" key="1">
    <source>
        <dbReference type="EMBL" id="PWN55416.1"/>
    </source>
</evidence>